<evidence type="ECO:0000256" key="7">
    <source>
        <dbReference type="ARBA" id="ARBA00022553"/>
    </source>
</evidence>
<evidence type="ECO:0000259" key="24">
    <source>
        <dbReference type="PROSITE" id="PS50885"/>
    </source>
</evidence>
<dbReference type="RefSeq" id="WP_025699361.1">
    <property type="nucleotide sequence ID" value="NZ_JAUSUY010000013.1"/>
</dbReference>
<dbReference type="Pfam" id="PF00512">
    <property type="entry name" value="HisKA"/>
    <property type="match status" value="1"/>
</dbReference>
<evidence type="ECO:0000259" key="23">
    <source>
        <dbReference type="PROSITE" id="PS50109"/>
    </source>
</evidence>
<evidence type="ECO:0000256" key="18">
    <source>
        <dbReference type="ARBA" id="ARBA00023136"/>
    </source>
</evidence>
<keyword evidence="7" id="KW-0597">Phosphoprotein</keyword>
<keyword evidence="9" id="KW-0547">Nucleotide-binding</keyword>
<dbReference type="CDD" id="cd00075">
    <property type="entry name" value="HATPase"/>
    <property type="match status" value="1"/>
</dbReference>
<evidence type="ECO:0000256" key="10">
    <source>
        <dbReference type="ARBA" id="ARBA00022777"/>
    </source>
</evidence>
<dbReference type="PANTHER" id="PTHR44936:SF9">
    <property type="entry name" value="SENSOR PROTEIN CREC"/>
    <property type="match status" value="1"/>
</dbReference>
<sequence length="434" mass="46947">MNIGKMLRGIGVVLLAGLLLSLFILRNQGEGGVVDMVAVNTAVKAAEAHWKEIAGGDLNRWKAAVAASSANSESGAAARLTLIAGDGRTLYAGEDAAASIHDALRNGDTVADITVSGVPAGKLIMANHTAEKVKAARRELYAALAVSWTACAALCAAYLLYLHRSVIRPFNKLQSFAQQVARGNLDLPLTMDRNRLFGAFTESFDLMREELASARESEYRANLSKKELVASLSHDIKTPVASIKAVTELMLLSPAEDRMRKRLEAVLSKAEQIDGLVTNLFHATLEELEQLRVVPTEEYSGVLGGMLRNACYGYDIRIGAIPECMLRMDVLRMQQVVDNLLANAGKYAGTPVEAAFAASGNYLVMRIKDEGEGAPESDLPLLFNKFYRGSNSAGHSGSGLGLYLSRSFMRRMEGDLVCYNTRDGFAAELRLKLV</sequence>
<keyword evidence="11" id="KW-0378">Hydrolase</keyword>
<dbReference type="EC" id="2.7.13.3" evidence="5"/>
<keyword evidence="10 25" id="KW-0418">Kinase</keyword>
<evidence type="ECO:0000256" key="16">
    <source>
        <dbReference type="ARBA" id="ARBA00023016"/>
    </source>
</evidence>
<keyword evidence="18 22" id="KW-0472">Membrane</keyword>
<dbReference type="GO" id="GO:0016301">
    <property type="term" value="F:kinase activity"/>
    <property type="evidence" value="ECO:0007669"/>
    <property type="project" value="UniProtKB-KW"/>
</dbReference>
<keyword evidence="22" id="KW-0812">Transmembrane</keyword>
<evidence type="ECO:0000256" key="9">
    <source>
        <dbReference type="ARBA" id="ARBA00022741"/>
    </source>
</evidence>
<evidence type="ECO:0000256" key="19">
    <source>
        <dbReference type="ARBA" id="ARBA00023211"/>
    </source>
</evidence>
<dbReference type="InterPro" id="IPR036097">
    <property type="entry name" value="HisK_dim/P_sf"/>
</dbReference>
<dbReference type="InterPro" id="IPR003594">
    <property type="entry name" value="HATPase_dom"/>
</dbReference>
<evidence type="ECO:0000256" key="1">
    <source>
        <dbReference type="ARBA" id="ARBA00000085"/>
    </source>
</evidence>
<proteinExistence type="predicted"/>
<dbReference type="Proteomes" id="UP001248709">
    <property type="component" value="Unassembled WGS sequence"/>
</dbReference>
<keyword evidence="12" id="KW-0067">ATP-binding</keyword>
<dbReference type="PROSITE" id="PS50109">
    <property type="entry name" value="HIS_KIN"/>
    <property type="match status" value="1"/>
</dbReference>
<dbReference type="Gene3D" id="3.30.565.10">
    <property type="entry name" value="Histidine kinase-like ATPase, C-terminal domain"/>
    <property type="match status" value="1"/>
</dbReference>
<feature type="domain" description="HAMP" evidence="24">
    <location>
        <begin position="164"/>
        <end position="216"/>
    </location>
</feature>
<keyword evidence="13" id="KW-0460">Magnesium</keyword>
<evidence type="ECO:0000256" key="3">
    <source>
        <dbReference type="ARBA" id="ARBA00001946"/>
    </source>
</evidence>
<dbReference type="SMART" id="SM00387">
    <property type="entry name" value="HATPase_c"/>
    <property type="match status" value="1"/>
</dbReference>
<keyword evidence="22" id="KW-1133">Transmembrane helix</keyword>
<dbReference type="InterPro" id="IPR036890">
    <property type="entry name" value="HATPase_C_sf"/>
</dbReference>
<dbReference type="CDD" id="cd00082">
    <property type="entry name" value="HisKA"/>
    <property type="match status" value="1"/>
</dbReference>
<keyword evidence="17" id="KW-0843">Virulence</keyword>
<evidence type="ECO:0000256" key="15">
    <source>
        <dbReference type="ARBA" id="ARBA00023012"/>
    </source>
</evidence>
<comment type="cofactor">
    <cofactor evidence="3">
        <name>Mg(2+)</name>
        <dbReference type="ChEBI" id="CHEBI:18420"/>
    </cofactor>
</comment>
<evidence type="ECO:0000256" key="14">
    <source>
        <dbReference type="ARBA" id="ARBA00022912"/>
    </source>
</evidence>
<dbReference type="InterPro" id="IPR050980">
    <property type="entry name" value="2C_sensor_his_kinase"/>
</dbReference>
<dbReference type="EMBL" id="JAUSUY010000013">
    <property type="protein sequence ID" value="MDT3427607.1"/>
    <property type="molecule type" value="Genomic_DNA"/>
</dbReference>
<dbReference type="InterPro" id="IPR005467">
    <property type="entry name" value="His_kinase_dom"/>
</dbReference>
<dbReference type="SUPFAM" id="SSF158472">
    <property type="entry name" value="HAMP domain-like"/>
    <property type="match status" value="1"/>
</dbReference>
<keyword evidence="26" id="KW-1185">Reference proteome</keyword>
<dbReference type="SMART" id="SM00304">
    <property type="entry name" value="HAMP"/>
    <property type="match status" value="1"/>
</dbReference>
<evidence type="ECO:0000256" key="8">
    <source>
        <dbReference type="ARBA" id="ARBA00022679"/>
    </source>
</evidence>
<gene>
    <name evidence="25" type="ORF">J2Z22_003170</name>
</gene>
<dbReference type="CDD" id="cd06225">
    <property type="entry name" value="HAMP"/>
    <property type="match status" value="1"/>
</dbReference>
<evidence type="ECO:0000313" key="25">
    <source>
        <dbReference type="EMBL" id="MDT3427607.1"/>
    </source>
</evidence>
<evidence type="ECO:0000256" key="13">
    <source>
        <dbReference type="ARBA" id="ARBA00022842"/>
    </source>
</evidence>
<dbReference type="Gene3D" id="6.10.340.10">
    <property type="match status" value="1"/>
</dbReference>
<evidence type="ECO:0000256" key="4">
    <source>
        <dbReference type="ARBA" id="ARBA00004651"/>
    </source>
</evidence>
<comment type="caution">
    <text evidence="25">The sequence shown here is derived from an EMBL/GenBank/DDBJ whole genome shotgun (WGS) entry which is preliminary data.</text>
</comment>
<dbReference type="SMART" id="SM00388">
    <property type="entry name" value="HisKA"/>
    <property type="match status" value="1"/>
</dbReference>
<dbReference type="PANTHER" id="PTHR44936">
    <property type="entry name" value="SENSOR PROTEIN CREC"/>
    <property type="match status" value="1"/>
</dbReference>
<dbReference type="PROSITE" id="PS50885">
    <property type="entry name" value="HAMP"/>
    <property type="match status" value="1"/>
</dbReference>
<keyword evidence="19" id="KW-0464">Manganese</keyword>
<keyword evidence="8" id="KW-0808">Transferase</keyword>
<keyword evidence="15" id="KW-0902">Two-component regulatory system</keyword>
<evidence type="ECO:0000256" key="2">
    <source>
        <dbReference type="ARBA" id="ARBA00001936"/>
    </source>
</evidence>
<protein>
    <recommendedName>
        <fullName evidence="20">Signal transduction histidine-protein kinase/phosphatase MprB</fullName>
        <ecNumber evidence="5">2.7.13.3</ecNumber>
    </recommendedName>
    <alternativeName>
        <fullName evidence="21">Mycobacterial persistence regulator B</fullName>
    </alternativeName>
</protein>
<dbReference type="InterPro" id="IPR003661">
    <property type="entry name" value="HisK_dim/P_dom"/>
</dbReference>
<dbReference type="PRINTS" id="PR00344">
    <property type="entry name" value="BCTRLSENSOR"/>
</dbReference>
<evidence type="ECO:0000313" key="26">
    <source>
        <dbReference type="Proteomes" id="UP001248709"/>
    </source>
</evidence>
<dbReference type="Pfam" id="PF02518">
    <property type="entry name" value="HATPase_c"/>
    <property type="match status" value="1"/>
</dbReference>
<keyword evidence="6" id="KW-1003">Cell membrane</keyword>
<comment type="cofactor">
    <cofactor evidence="2">
        <name>Mn(2+)</name>
        <dbReference type="ChEBI" id="CHEBI:29035"/>
    </cofactor>
</comment>
<comment type="catalytic activity">
    <reaction evidence="1">
        <text>ATP + protein L-histidine = ADP + protein N-phospho-L-histidine.</text>
        <dbReference type="EC" id="2.7.13.3"/>
    </reaction>
</comment>
<dbReference type="Gene3D" id="1.10.287.130">
    <property type="match status" value="1"/>
</dbReference>
<reference evidence="25 26" key="1">
    <citation type="submission" date="2023-07" db="EMBL/GenBank/DDBJ databases">
        <title>Genomic Encyclopedia of Type Strains, Phase IV (KMG-IV): sequencing the most valuable type-strain genomes for metagenomic binning, comparative biology and taxonomic classification.</title>
        <authorList>
            <person name="Goeker M."/>
        </authorList>
    </citation>
    <scope>NUCLEOTIDE SEQUENCE [LARGE SCALE GENOMIC DNA]</scope>
    <source>
        <strain evidence="25 26">T98</strain>
    </source>
</reference>
<keyword evidence="16" id="KW-0346">Stress response</keyword>
<evidence type="ECO:0000256" key="6">
    <source>
        <dbReference type="ARBA" id="ARBA00022475"/>
    </source>
</evidence>
<feature type="transmembrane region" description="Helical" evidence="22">
    <location>
        <begin position="6"/>
        <end position="25"/>
    </location>
</feature>
<evidence type="ECO:0000256" key="11">
    <source>
        <dbReference type="ARBA" id="ARBA00022801"/>
    </source>
</evidence>
<evidence type="ECO:0000256" key="20">
    <source>
        <dbReference type="ARBA" id="ARBA00040454"/>
    </source>
</evidence>
<evidence type="ECO:0000256" key="21">
    <source>
        <dbReference type="ARBA" id="ARBA00041776"/>
    </source>
</evidence>
<accession>A0ABU3HC61</accession>
<organism evidence="25 26">
    <name type="scientific">Paenibacillus forsythiae</name>
    <dbReference type="NCBI Taxonomy" id="365616"/>
    <lineage>
        <taxon>Bacteria</taxon>
        <taxon>Bacillati</taxon>
        <taxon>Bacillota</taxon>
        <taxon>Bacilli</taxon>
        <taxon>Bacillales</taxon>
        <taxon>Paenibacillaceae</taxon>
        <taxon>Paenibacillus</taxon>
    </lineage>
</organism>
<evidence type="ECO:0000256" key="5">
    <source>
        <dbReference type="ARBA" id="ARBA00012438"/>
    </source>
</evidence>
<comment type="subcellular location">
    <subcellularLocation>
        <location evidence="4">Cell membrane</location>
        <topology evidence="4">Multi-pass membrane protein</topology>
    </subcellularLocation>
</comment>
<dbReference type="InterPro" id="IPR004358">
    <property type="entry name" value="Sig_transdc_His_kin-like_C"/>
</dbReference>
<evidence type="ECO:0000256" key="22">
    <source>
        <dbReference type="SAM" id="Phobius"/>
    </source>
</evidence>
<feature type="domain" description="Histidine kinase" evidence="23">
    <location>
        <begin position="231"/>
        <end position="434"/>
    </location>
</feature>
<dbReference type="SUPFAM" id="SSF55874">
    <property type="entry name" value="ATPase domain of HSP90 chaperone/DNA topoisomerase II/histidine kinase"/>
    <property type="match status" value="1"/>
</dbReference>
<keyword evidence="14" id="KW-0904">Protein phosphatase</keyword>
<name>A0ABU3HC61_9BACL</name>
<evidence type="ECO:0000256" key="12">
    <source>
        <dbReference type="ARBA" id="ARBA00022840"/>
    </source>
</evidence>
<evidence type="ECO:0000256" key="17">
    <source>
        <dbReference type="ARBA" id="ARBA00023026"/>
    </source>
</evidence>
<dbReference type="InterPro" id="IPR003660">
    <property type="entry name" value="HAMP_dom"/>
</dbReference>
<feature type="transmembrane region" description="Helical" evidence="22">
    <location>
        <begin position="140"/>
        <end position="161"/>
    </location>
</feature>
<dbReference type="SUPFAM" id="SSF47384">
    <property type="entry name" value="Homodimeric domain of signal transducing histidine kinase"/>
    <property type="match status" value="1"/>
</dbReference>